<keyword evidence="2" id="KW-1185">Reference proteome</keyword>
<sequence>MQGKEKFQVFILSLWFLRVAQVYWRVAPVSLRRVGRSLLAARRAGRNGAARRSSRFNTGCFGLLRVAQIHVARRAPSSVHHARC</sequence>
<accession>A0A392T3S3</accession>
<reference evidence="1 2" key="1">
    <citation type="journal article" date="2018" name="Front. Plant Sci.">
        <title>Red Clover (Trifolium pratense) and Zigzag Clover (T. medium) - A Picture of Genomic Similarities and Differences.</title>
        <authorList>
            <person name="Dluhosova J."/>
            <person name="Istvanek J."/>
            <person name="Nedelnik J."/>
            <person name="Repkova J."/>
        </authorList>
    </citation>
    <scope>NUCLEOTIDE SEQUENCE [LARGE SCALE GENOMIC DNA]</scope>
    <source>
        <strain evidence="2">cv. 10/8</strain>
        <tissue evidence="1">Leaf</tissue>
    </source>
</reference>
<protein>
    <submittedName>
        <fullName evidence="1">Uncharacterized protein</fullName>
    </submittedName>
</protein>
<proteinExistence type="predicted"/>
<feature type="non-terminal residue" evidence="1">
    <location>
        <position position="84"/>
    </location>
</feature>
<evidence type="ECO:0000313" key="1">
    <source>
        <dbReference type="EMBL" id="MCI54780.1"/>
    </source>
</evidence>
<organism evidence="1 2">
    <name type="scientific">Trifolium medium</name>
    <dbReference type="NCBI Taxonomy" id="97028"/>
    <lineage>
        <taxon>Eukaryota</taxon>
        <taxon>Viridiplantae</taxon>
        <taxon>Streptophyta</taxon>
        <taxon>Embryophyta</taxon>
        <taxon>Tracheophyta</taxon>
        <taxon>Spermatophyta</taxon>
        <taxon>Magnoliopsida</taxon>
        <taxon>eudicotyledons</taxon>
        <taxon>Gunneridae</taxon>
        <taxon>Pentapetalae</taxon>
        <taxon>rosids</taxon>
        <taxon>fabids</taxon>
        <taxon>Fabales</taxon>
        <taxon>Fabaceae</taxon>
        <taxon>Papilionoideae</taxon>
        <taxon>50 kb inversion clade</taxon>
        <taxon>NPAAA clade</taxon>
        <taxon>Hologalegina</taxon>
        <taxon>IRL clade</taxon>
        <taxon>Trifolieae</taxon>
        <taxon>Trifolium</taxon>
    </lineage>
</organism>
<dbReference type="AlphaFoldDB" id="A0A392T3S3"/>
<dbReference type="EMBL" id="LXQA010485150">
    <property type="protein sequence ID" value="MCI54780.1"/>
    <property type="molecule type" value="Genomic_DNA"/>
</dbReference>
<dbReference type="Proteomes" id="UP000265520">
    <property type="component" value="Unassembled WGS sequence"/>
</dbReference>
<name>A0A392T3S3_9FABA</name>
<evidence type="ECO:0000313" key="2">
    <source>
        <dbReference type="Proteomes" id="UP000265520"/>
    </source>
</evidence>
<comment type="caution">
    <text evidence="1">The sequence shown here is derived from an EMBL/GenBank/DDBJ whole genome shotgun (WGS) entry which is preliminary data.</text>
</comment>